<feature type="signal peptide" evidence="1">
    <location>
        <begin position="1"/>
        <end position="17"/>
    </location>
</feature>
<accession>A0A7S9SCX4</accession>
<dbReference type="SUPFAM" id="SSF56436">
    <property type="entry name" value="C-type lectin-like"/>
    <property type="match status" value="1"/>
</dbReference>
<dbReference type="InterPro" id="IPR016187">
    <property type="entry name" value="CTDL_fold"/>
</dbReference>
<evidence type="ECO:0000313" key="4">
    <source>
        <dbReference type="Proteomes" id="UP000594535"/>
    </source>
</evidence>
<evidence type="ECO:0000313" key="3">
    <source>
        <dbReference type="EMBL" id="QPI07522.1"/>
    </source>
</evidence>
<feature type="domain" description="Lcl C-terminal" evidence="2">
    <location>
        <begin position="41"/>
        <end position="148"/>
    </location>
</feature>
<dbReference type="InterPro" id="IPR011460">
    <property type="entry name" value="Lcl_C"/>
</dbReference>
<keyword evidence="1" id="KW-0732">Signal</keyword>
<evidence type="ECO:0000259" key="2">
    <source>
        <dbReference type="Pfam" id="PF07603"/>
    </source>
</evidence>
<reference evidence="3 4" key="1">
    <citation type="journal article" date="2020" name="Microb. Genom.">
        <title>Analysis of complete Campylobacter concisus genomes identifies genomospecies features, secretion systems and novel plasmids and their association with severe ulcerative colitis.</title>
        <authorList>
            <person name="Liu F."/>
            <person name="Chen S."/>
            <person name="Luu L.D.W."/>
            <person name="Lee S.A."/>
            <person name="Tay A.C.Y."/>
            <person name="Wu R."/>
            <person name="Riordan S.M."/>
            <person name="Lan R."/>
            <person name="Liu L."/>
            <person name="Zhang L."/>
        </authorList>
    </citation>
    <scope>NUCLEOTIDE SEQUENCE [LARGE SCALE GENOMIC DNA]</scope>
    <source>
        <strain evidence="3 4">H9O-S2</strain>
    </source>
</reference>
<dbReference type="EMBL" id="CP049232">
    <property type="protein sequence ID" value="QPI07522.1"/>
    <property type="molecule type" value="Genomic_DNA"/>
</dbReference>
<dbReference type="PANTHER" id="PTHR35812:SF1">
    <property type="entry name" value="LIPOPROTEIN"/>
    <property type="match status" value="1"/>
</dbReference>
<dbReference type="Pfam" id="PF07603">
    <property type="entry name" value="Lcl_C"/>
    <property type="match status" value="1"/>
</dbReference>
<dbReference type="RefSeq" id="WP_103634383.1">
    <property type="nucleotide sequence ID" value="NZ_CP049232.1"/>
</dbReference>
<dbReference type="PANTHER" id="PTHR35812">
    <property type="entry name" value="LIPOPROTEIN"/>
    <property type="match status" value="1"/>
</dbReference>
<protein>
    <submittedName>
        <fullName evidence="3">DUF1566 domain-containing protein</fullName>
    </submittedName>
</protein>
<name>A0A7S9SCX4_9BACT</name>
<dbReference type="Proteomes" id="UP000594535">
    <property type="component" value="Chromosome"/>
</dbReference>
<evidence type="ECO:0000256" key="1">
    <source>
        <dbReference type="SAM" id="SignalP"/>
    </source>
</evidence>
<organism evidence="3 4">
    <name type="scientific">Campylobacter concisus</name>
    <dbReference type="NCBI Taxonomy" id="199"/>
    <lineage>
        <taxon>Bacteria</taxon>
        <taxon>Pseudomonadati</taxon>
        <taxon>Campylobacterota</taxon>
        <taxon>Epsilonproteobacteria</taxon>
        <taxon>Campylobacterales</taxon>
        <taxon>Campylobacteraceae</taxon>
        <taxon>Campylobacter</taxon>
    </lineage>
</organism>
<feature type="chain" id="PRO_5032614503" evidence="1">
    <location>
        <begin position="18"/>
        <end position="150"/>
    </location>
</feature>
<proteinExistence type="predicted"/>
<dbReference type="AlphaFoldDB" id="A0A7S9SCX4"/>
<gene>
    <name evidence="3" type="ORF">G5B96_09405</name>
</gene>
<sequence>MKRYIAASLLLCGLLHAEALSPTCYRDNDKNVVICNDKKLGRLMWQDEKQGFKVTWDEAQKYCKTLSLAGYKDWRLPTKVELLSIADHSRYNPALNTAFKYIADPKYSDYWSQTKYAVNSSYPWFVGFSLGYAGLNCVYCRPFVRCVRQY</sequence>